<dbReference type="EMBL" id="JBICBT010000923">
    <property type="protein sequence ID" value="KAL3092315.1"/>
    <property type="molecule type" value="Genomic_DNA"/>
</dbReference>
<name>A0ABD2JNW0_9BILA</name>
<dbReference type="AlphaFoldDB" id="A0ABD2JNW0"/>
<comment type="caution">
    <text evidence="1">The sequence shown here is derived from an EMBL/GenBank/DDBJ whole genome shotgun (WGS) entry which is preliminary data.</text>
</comment>
<evidence type="ECO:0000313" key="2">
    <source>
        <dbReference type="EMBL" id="KAL3096435.1"/>
    </source>
</evidence>
<sequence length="360" mass="41711">MFCQAFASGIGGFKKGFLSSVYGTTKNGKGKSVEQSGSQTSSKLIENTTTNIASAQQEKENVRIRVIYRNDDSRAEHASVVVGFYEYDFIRKGARRRKFRSEIDRELDEFDAKKDRPFKGDGLFVEKGKADQVFFEMSGRFWFDENYSYNWANCLDFIFNFVCALFDGKCPPKRIWPDNFVEFDREMVRSGTYSHGVREPQSVFDRQPILLPALEMFDHQNCELKDHRLEILIKNCVFNGEKCANLLFFHLTGRFDGPIEDREQLKNPILVQTKPEKEWQNAKNDATIHLSVVLKAYSCKTGARKLPKTFVTDLFLVDETVTKWLKMKNVCHFHNSNAVNLDELTDHIMEFEFVSWAKLK</sequence>
<dbReference type="Proteomes" id="UP001620626">
    <property type="component" value="Unassembled WGS sequence"/>
</dbReference>
<reference evidence="1 3" key="1">
    <citation type="submission" date="2024-10" db="EMBL/GenBank/DDBJ databases">
        <authorList>
            <person name="Kim D."/>
        </authorList>
    </citation>
    <scope>NUCLEOTIDE SEQUENCE [LARGE SCALE GENOMIC DNA]</scope>
    <source>
        <strain evidence="1">BH-2024</strain>
    </source>
</reference>
<organism evidence="1 3">
    <name type="scientific">Heterodera trifolii</name>
    <dbReference type="NCBI Taxonomy" id="157864"/>
    <lineage>
        <taxon>Eukaryota</taxon>
        <taxon>Metazoa</taxon>
        <taxon>Ecdysozoa</taxon>
        <taxon>Nematoda</taxon>
        <taxon>Chromadorea</taxon>
        <taxon>Rhabditida</taxon>
        <taxon>Tylenchina</taxon>
        <taxon>Tylenchomorpha</taxon>
        <taxon>Tylenchoidea</taxon>
        <taxon>Heteroderidae</taxon>
        <taxon>Heteroderinae</taxon>
        <taxon>Heterodera</taxon>
    </lineage>
</organism>
<evidence type="ECO:0000313" key="3">
    <source>
        <dbReference type="Proteomes" id="UP001620626"/>
    </source>
</evidence>
<dbReference type="EMBL" id="JBICBT010000864">
    <property type="protein sequence ID" value="KAL3096435.1"/>
    <property type="molecule type" value="Genomic_DNA"/>
</dbReference>
<gene>
    <name evidence="1" type="ORF">niasHT_028552</name>
    <name evidence="2" type="ORF">niasHT_028671</name>
</gene>
<accession>A0ABD2JNW0</accession>
<evidence type="ECO:0000313" key="1">
    <source>
        <dbReference type="EMBL" id="KAL3092315.1"/>
    </source>
</evidence>
<protein>
    <submittedName>
        <fullName evidence="1">Uncharacterized protein</fullName>
    </submittedName>
</protein>
<proteinExistence type="predicted"/>
<keyword evidence="3" id="KW-1185">Reference proteome</keyword>